<gene>
    <name evidence="1" type="ORF">GQ651_08945</name>
</gene>
<reference evidence="1 2" key="1">
    <citation type="submission" date="2019-12" db="EMBL/GenBank/DDBJ databases">
        <authorList>
            <person name="Lee S.D."/>
        </authorList>
    </citation>
    <scope>NUCLEOTIDE SEQUENCE [LARGE SCALE GENOMIC DNA]</scope>
    <source>
        <strain evidence="1 2">GH1-50</strain>
    </source>
</reference>
<dbReference type="EMBL" id="WUPT01000001">
    <property type="protein sequence ID" value="MXQ07970.1"/>
    <property type="molecule type" value="Genomic_DNA"/>
</dbReference>
<evidence type="ECO:0000313" key="1">
    <source>
        <dbReference type="EMBL" id="MXQ07970.1"/>
    </source>
</evidence>
<dbReference type="RefSeq" id="WP_160763811.1">
    <property type="nucleotide sequence ID" value="NZ_WUPT01000001.1"/>
</dbReference>
<protein>
    <submittedName>
        <fullName evidence="1">Uncharacterized protein</fullName>
    </submittedName>
</protein>
<dbReference type="Proteomes" id="UP000480350">
    <property type="component" value="Unassembled WGS sequence"/>
</dbReference>
<proteinExistence type="predicted"/>
<sequence length="87" mass="9394">MSMLEEVANGLAKRTLEQIERTGDETIEKRISDEVGASSPTLQEAFATAMRIRKAEIRGHKLLDKYAAGADIPVAAISSQPQDDGGH</sequence>
<keyword evidence="2" id="KW-1185">Reference proteome</keyword>
<dbReference type="AlphaFoldDB" id="A0A7C9IP98"/>
<name>A0A7C9IP98_9RHOB</name>
<accession>A0A7C9IP98</accession>
<evidence type="ECO:0000313" key="2">
    <source>
        <dbReference type="Proteomes" id="UP000480350"/>
    </source>
</evidence>
<organism evidence="1 2">
    <name type="scientific">Kangsaoukella pontilimi</name>
    <dbReference type="NCBI Taxonomy" id="2691042"/>
    <lineage>
        <taxon>Bacteria</taxon>
        <taxon>Pseudomonadati</taxon>
        <taxon>Pseudomonadota</taxon>
        <taxon>Alphaproteobacteria</taxon>
        <taxon>Rhodobacterales</taxon>
        <taxon>Paracoccaceae</taxon>
        <taxon>Kangsaoukella</taxon>
    </lineage>
</organism>
<reference evidence="1 2" key="2">
    <citation type="submission" date="2020-03" db="EMBL/GenBank/DDBJ databases">
        <title>Kangsaoukella pontilimi gen. nov., sp. nov., a new member of the family Rhodobacteraceae isolated from a tidal mudflat.</title>
        <authorList>
            <person name="Kim I.S."/>
        </authorList>
    </citation>
    <scope>NUCLEOTIDE SEQUENCE [LARGE SCALE GENOMIC DNA]</scope>
    <source>
        <strain evidence="1 2">GH1-50</strain>
    </source>
</reference>
<comment type="caution">
    <text evidence="1">The sequence shown here is derived from an EMBL/GenBank/DDBJ whole genome shotgun (WGS) entry which is preliminary data.</text>
</comment>